<comment type="caution">
    <text evidence="8">The sequence shown here is derived from an EMBL/GenBank/DDBJ whole genome shotgun (WGS) entry which is preliminary data.</text>
</comment>
<evidence type="ECO:0000313" key="9">
    <source>
        <dbReference type="Proteomes" id="UP001500368"/>
    </source>
</evidence>
<feature type="domain" description="Helicase C-terminal" evidence="7">
    <location>
        <begin position="233"/>
        <end position="441"/>
    </location>
</feature>
<dbReference type="EMBL" id="BAABLW010000007">
    <property type="protein sequence ID" value="GAA4927580.1"/>
    <property type="molecule type" value="Genomic_DNA"/>
</dbReference>
<sequence length="888" mass="98599">MAGKDSPTVSPRPLLQKLTSSPDNPGQPPSPEELFEAFNSWVTDRGLTLYPAQEDAILELADGEHVIMATPTGSGKSMVALAAHFLALSRGQRSVYTAPIKALVSEKFFSLVEVFGAENVGMVTGDSAVNASAPIICCTAEILANEALRDGEEATVGPVVMDEFHFYADPHRGWAWQVPLIELPQAQFLLMSATLGDTTRFEQRIAQRTGRDVVVVSSAVRPVPLSYEYSTAPLTEKLEELAATHQAPVYVVHFSQREAAESAVGLMSLNLLSKAERETLNQRLERFRFAKGYGKTLSRLLKSGVGVHHAGMLPKYRRLVEQLAQEGLLKVISGTDTLGVGINVPIRTVLLTGLSKYDGERVRQLNAREFHQIAGRAGRAGFDTSGTVVVQAPEHVIENELALKKAQAKHGDDAAKVAQAMKSKPKKKPPEGFVSWSEKTYQRLIEAEPEPMVSRMKVSYAMVLHLLNRPENPIMAMRRLITASDESRARQAQLQRRALQILRELLAAGVLERLEEPDEDGRTVDLTLDLQDDFALNQPLAPFAVAALELLDPESETYALDVISVIESILDTPYQVTGAQVKKLKGEKIAELKAEGVDYTERMRILDELTHPRPLAELLEQQFEVYRSSAPWVADHVLEPKSVVRDMIERAFTFVDAVNFYGLARSEGVLLRYLSDAYRTLRQTVPTSKVTEELEDLIAWLGEVIAQTDSSLVEEWERLAASDDPEKLAEVERRQLEQASEPAGFSANVRAFTVLVRNAMFRRAELFAQEKDEALAALEREHAEFLPREGARAPQTEWAEPDRWGQALDAFFDEYEDVYTDAKSRSATLFRLDRQPAGRPGFWHAVQVLDDDQGNHDQGIHAWVDLAASDEAEAAVVRVYHVGELRTA</sequence>
<feature type="domain" description="Helicase ATP-binding" evidence="6">
    <location>
        <begin position="57"/>
        <end position="213"/>
    </location>
</feature>
<dbReference type="InterPro" id="IPR014001">
    <property type="entry name" value="Helicase_ATP-bd"/>
</dbReference>
<keyword evidence="4" id="KW-0067">ATP-binding</keyword>
<dbReference type="SMART" id="SM00490">
    <property type="entry name" value="HELICc"/>
    <property type="match status" value="1"/>
</dbReference>
<keyword evidence="2" id="KW-0378">Hydrolase</keyword>
<dbReference type="Pfam" id="PF12029">
    <property type="entry name" value="DUF3516"/>
    <property type="match status" value="1"/>
</dbReference>
<dbReference type="PANTHER" id="PTHR12131">
    <property type="entry name" value="ATP-DEPENDENT RNA AND DNA HELICASE"/>
    <property type="match status" value="1"/>
</dbReference>
<dbReference type="InterPro" id="IPR001650">
    <property type="entry name" value="Helicase_C-like"/>
</dbReference>
<keyword evidence="1" id="KW-0547">Nucleotide-binding</keyword>
<feature type="region of interest" description="Disordered" evidence="5">
    <location>
        <begin position="1"/>
        <end position="31"/>
    </location>
</feature>
<dbReference type="InterPro" id="IPR050699">
    <property type="entry name" value="RNA-DNA_Helicase"/>
</dbReference>
<protein>
    <submittedName>
        <fullName evidence="8">DEAD/DEAH box helicase</fullName>
    </submittedName>
</protein>
<proteinExistence type="predicted"/>
<dbReference type="SUPFAM" id="SSF52540">
    <property type="entry name" value="P-loop containing nucleoside triphosphate hydrolases"/>
    <property type="match status" value="1"/>
</dbReference>
<reference evidence="9" key="1">
    <citation type="journal article" date="2019" name="Int. J. Syst. Evol. Microbiol.">
        <title>The Global Catalogue of Microorganisms (GCM) 10K type strain sequencing project: providing services to taxonomists for standard genome sequencing and annotation.</title>
        <authorList>
            <consortium name="The Broad Institute Genomics Platform"/>
            <consortium name="The Broad Institute Genome Sequencing Center for Infectious Disease"/>
            <person name="Wu L."/>
            <person name="Ma J."/>
        </authorList>
    </citation>
    <scope>NUCLEOTIDE SEQUENCE [LARGE SCALE GENOMIC DNA]</scope>
    <source>
        <strain evidence="9">JCM 19129</strain>
    </source>
</reference>
<evidence type="ECO:0000259" key="7">
    <source>
        <dbReference type="PROSITE" id="PS51194"/>
    </source>
</evidence>
<dbReference type="PANTHER" id="PTHR12131:SF1">
    <property type="entry name" value="ATP-DEPENDENT RNA HELICASE SUPV3L1, MITOCHONDRIAL-RELATED"/>
    <property type="match status" value="1"/>
</dbReference>
<dbReference type="Proteomes" id="UP001500368">
    <property type="component" value="Unassembled WGS sequence"/>
</dbReference>
<keyword evidence="3 8" id="KW-0347">Helicase</keyword>
<keyword evidence="9" id="KW-1185">Reference proteome</keyword>
<evidence type="ECO:0000256" key="2">
    <source>
        <dbReference type="ARBA" id="ARBA00022801"/>
    </source>
</evidence>
<dbReference type="CDD" id="cd17921">
    <property type="entry name" value="DEXHc_Ski2"/>
    <property type="match status" value="1"/>
</dbReference>
<dbReference type="PROSITE" id="PS51192">
    <property type="entry name" value="HELICASE_ATP_BIND_1"/>
    <property type="match status" value="1"/>
</dbReference>
<dbReference type="SMART" id="SM00487">
    <property type="entry name" value="DEXDc"/>
    <property type="match status" value="1"/>
</dbReference>
<dbReference type="InterPro" id="IPR021904">
    <property type="entry name" value="DUF3516"/>
</dbReference>
<evidence type="ECO:0000256" key="5">
    <source>
        <dbReference type="SAM" id="MobiDB-lite"/>
    </source>
</evidence>
<evidence type="ECO:0000256" key="3">
    <source>
        <dbReference type="ARBA" id="ARBA00022806"/>
    </source>
</evidence>
<dbReference type="InterPro" id="IPR027417">
    <property type="entry name" value="P-loop_NTPase"/>
</dbReference>
<dbReference type="Gene3D" id="3.40.50.300">
    <property type="entry name" value="P-loop containing nucleotide triphosphate hydrolases"/>
    <property type="match status" value="2"/>
</dbReference>
<organism evidence="8 9">
    <name type="scientific">Nesterenkonia rhizosphaerae</name>
    <dbReference type="NCBI Taxonomy" id="1348272"/>
    <lineage>
        <taxon>Bacteria</taxon>
        <taxon>Bacillati</taxon>
        <taxon>Actinomycetota</taxon>
        <taxon>Actinomycetes</taxon>
        <taxon>Micrococcales</taxon>
        <taxon>Micrococcaceae</taxon>
        <taxon>Nesterenkonia</taxon>
    </lineage>
</organism>
<evidence type="ECO:0000313" key="8">
    <source>
        <dbReference type="EMBL" id="GAA4927580.1"/>
    </source>
</evidence>
<dbReference type="InterPro" id="IPR011545">
    <property type="entry name" value="DEAD/DEAH_box_helicase_dom"/>
</dbReference>
<evidence type="ECO:0000256" key="4">
    <source>
        <dbReference type="ARBA" id="ARBA00022840"/>
    </source>
</evidence>
<gene>
    <name evidence="8" type="ORF">GCM10025790_27240</name>
</gene>
<name>A0ABP9G3W7_9MICC</name>
<dbReference type="Pfam" id="PF00270">
    <property type="entry name" value="DEAD"/>
    <property type="match status" value="1"/>
</dbReference>
<accession>A0ABP9G3W7</accession>
<evidence type="ECO:0000259" key="6">
    <source>
        <dbReference type="PROSITE" id="PS51192"/>
    </source>
</evidence>
<dbReference type="PROSITE" id="PS51194">
    <property type="entry name" value="HELICASE_CTER"/>
    <property type="match status" value="1"/>
</dbReference>
<dbReference type="GO" id="GO:0004386">
    <property type="term" value="F:helicase activity"/>
    <property type="evidence" value="ECO:0007669"/>
    <property type="project" value="UniProtKB-KW"/>
</dbReference>
<evidence type="ECO:0000256" key="1">
    <source>
        <dbReference type="ARBA" id="ARBA00022741"/>
    </source>
</evidence>
<dbReference type="Pfam" id="PF00271">
    <property type="entry name" value="Helicase_C"/>
    <property type="match status" value="1"/>
</dbReference>